<organism evidence="3 4">
    <name type="scientific">Tulasnella calospora MUT 4182</name>
    <dbReference type="NCBI Taxonomy" id="1051891"/>
    <lineage>
        <taxon>Eukaryota</taxon>
        <taxon>Fungi</taxon>
        <taxon>Dikarya</taxon>
        <taxon>Basidiomycota</taxon>
        <taxon>Agaricomycotina</taxon>
        <taxon>Agaricomycetes</taxon>
        <taxon>Cantharellales</taxon>
        <taxon>Tulasnellaceae</taxon>
        <taxon>Tulasnella</taxon>
    </lineage>
</organism>
<dbReference type="InterPro" id="IPR037238">
    <property type="entry name" value="YbiA-like_sf"/>
</dbReference>
<accession>A0A0C3KZ04</accession>
<evidence type="ECO:0000313" key="3">
    <source>
        <dbReference type="EMBL" id="KIO26618.1"/>
    </source>
</evidence>
<dbReference type="STRING" id="1051891.A0A0C3KZ04"/>
<reference evidence="3 4" key="1">
    <citation type="submission" date="2014-04" db="EMBL/GenBank/DDBJ databases">
        <authorList>
            <consortium name="DOE Joint Genome Institute"/>
            <person name="Kuo A."/>
            <person name="Girlanda M."/>
            <person name="Perotto S."/>
            <person name="Kohler A."/>
            <person name="Nagy L.G."/>
            <person name="Floudas D."/>
            <person name="Copeland A."/>
            <person name="Barry K.W."/>
            <person name="Cichocki N."/>
            <person name="Veneault-Fourrey C."/>
            <person name="LaButti K."/>
            <person name="Lindquist E.A."/>
            <person name="Lipzen A."/>
            <person name="Lundell T."/>
            <person name="Morin E."/>
            <person name="Murat C."/>
            <person name="Sun H."/>
            <person name="Tunlid A."/>
            <person name="Henrissat B."/>
            <person name="Grigoriev I.V."/>
            <person name="Hibbett D.S."/>
            <person name="Martin F."/>
            <person name="Nordberg H.P."/>
            <person name="Cantor M.N."/>
            <person name="Hua S.X."/>
        </authorList>
    </citation>
    <scope>NUCLEOTIDE SEQUENCE [LARGE SCALE GENOMIC DNA]</scope>
    <source>
        <strain evidence="3 4">MUT 4182</strain>
    </source>
</reference>
<dbReference type="SUPFAM" id="SSF143990">
    <property type="entry name" value="YbiA-like"/>
    <property type="match status" value="1"/>
</dbReference>
<evidence type="ECO:0000313" key="4">
    <source>
        <dbReference type="Proteomes" id="UP000054248"/>
    </source>
</evidence>
<sequence length="209" mass="24433">MTQTDGPPRGDSPSSWHSRKEDDPNRKPDGSRFEDYAFFWKVDQPYGWASQWYWEPFEGPSRLEEPRTYKFVSCEHFMMYHKAILFNDLDVADRILEATRPIEVKDLGRQVSNFDEDTWVMRRYDIVLEGNKAKFSAIPEIRKELLATGDKILVEASPFDKIYGIGFTWKTAMENKDEWGFNVLGNVLMEVRTWLREQDEGKASGSNSK</sequence>
<protein>
    <recommendedName>
        <fullName evidence="2">NADAR domain-containing protein</fullName>
    </recommendedName>
</protein>
<dbReference type="Proteomes" id="UP000054248">
    <property type="component" value="Unassembled WGS sequence"/>
</dbReference>
<name>A0A0C3KZ04_9AGAM</name>
<reference evidence="4" key="2">
    <citation type="submission" date="2015-01" db="EMBL/GenBank/DDBJ databases">
        <title>Evolutionary Origins and Diversification of the Mycorrhizal Mutualists.</title>
        <authorList>
            <consortium name="DOE Joint Genome Institute"/>
            <consortium name="Mycorrhizal Genomics Consortium"/>
            <person name="Kohler A."/>
            <person name="Kuo A."/>
            <person name="Nagy L.G."/>
            <person name="Floudas D."/>
            <person name="Copeland A."/>
            <person name="Barry K.W."/>
            <person name="Cichocki N."/>
            <person name="Veneault-Fourrey C."/>
            <person name="LaButti K."/>
            <person name="Lindquist E.A."/>
            <person name="Lipzen A."/>
            <person name="Lundell T."/>
            <person name="Morin E."/>
            <person name="Murat C."/>
            <person name="Riley R."/>
            <person name="Ohm R."/>
            <person name="Sun H."/>
            <person name="Tunlid A."/>
            <person name="Henrissat B."/>
            <person name="Grigoriev I.V."/>
            <person name="Hibbett D.S."/>
            <person name="Martin F."/>
        </authorList>
    </citation>
    <scope>NUCLEOTIDE SEQUENCE [LARGE SCALE GENOMIC DNA]</scope>
    <source>
        <strain evidence="4">MUT 4182</strain>
    </source>
</reference>
<dbReference type="EMBL" id="KN823021">
    <property type="protein sequence ID" value="KIO26618.1"/>
    <property type="molecule type" value="Genomic_DNA"/>
</dbReference>
<keyword evidence="4" id="KW-1185">Reference proteome</keyword>
<dbReference type="NCBIfam" id="TIGR02464">
    <property type="entry name" value="ribofla_fusion"/>
    <property type="match status" value="1"/>
</dbReference>
<feature type="domain" description="NADAR" evidence="2">
    <location>
        <begin position="38"/>
        <end position="196"/>
    </location>
</feature>
<proteinExistence type="predicted"/>
<feature type="compositionally biased region" description="Basic and acidic residues" evidence="1">
    <location>
        <begin position="18"/>
        <end position="30"/>
    </location>
</feature>
<gene>
    <name evidence="3" type="ORF">M407DRAFT_74206</name>
</gene>
<feature type="region of interest" description="Disordered" evidence="1">
    <location>
        <begin position="1"/>
        <end position="30"/>
    </location>
</feature>
<dbReference type="HOGENOM" id="CLU_084247_0_3_1"/>
<evidence type="ECO:0000259" key="2">
    <source>
        <dbReference type="Pfam" id="PF08719"/>
    </source>
</evidence>
<evidence type="ECO:0000256" key="1">
    <source>
        <dbReference type="SAM" id="MobiDB-lite"/>
    </source>
</evidence>
<dbReference type="AlphaFoldDB" id="A0A0C3KZ04"/>
<dbReference type="CDD" id="cd15457">
    <property type="entry name" value="NADAR"/>
    <property type="match status" value="1"/>
</dbReference>
<dbReference type="OrthoDB" id="206452at2759"/>
<dbReference type="Gene3D" id="1.10.357.40">
    <property type="entry name" value="YbiA-like"/>
    <property type="match status" value="1"/>
</dbReference>
<dbReference type="Pfam" id="PF08719">
    <property type="entry name" value="NADAR"/>
    <property type="match status" value="1"/>
</dbReference>
<dbReference type="InterPro" id="IPR012816">
    <property type="entry name" value="NADAR"/>
</dbReference>